<name>A0A0B5A1N2_9CAUD</name>
<dbReference type="Pfam" id="PF09327">
    <property type="entry name" value="Phage_Tail_Tip"/>
    <property type="match status" value="1"/>
</dbReference>
<dbReference type="GeneID" id="26623436"/>
<dbReference type="Pfam" id="PF13550">
    <property type="entry name" value="Phage-tail_3"/>
    <property type="match status" value="1"/>
</dbReference>
<dbReference type="InterPro" id="IPR032876">
    <property type="entry name" value="J_dom"/>
</dbReference>
<keyword evidence="1" id="KW-1133">Transmembrane helix</keyword>
<evidence type="ECO:0000259" key="4">
    <source>
        <dbReference type="Pfam" id="PF24801"/>
    </source>
</evidence>
<feature type="transmembrane region" description="Helical" evidence="1">
    <location>
        <begin position="93"/>
        <end position="114"/>
    </location>
</feature>
<gene>
    <name evidence="5" type="ORF">JWX_00027</name>
</gene>
<feature type="transmembrane region" description="Helical" evidence="1">
    <location>
        <begin position="120"/>
        <end position="138"/>
    </location>
</feature>
<keyword evidence="1" id="KW-0812">Transmembrane</keyword>
<dbReference type="PANTHER" id="PTHR36251:SF2">
    <property type="entry name" value="GIFSY-2 PROPHAGE HOST SPECIFICITY PROTEIN J, PHAGE LAMBDA"/>
    <property type="match status" value="1"/>
</dbReference>
<feature type="domain" description="Tip attachment protein J HDII-ins2" evidence="4">
    <location>
        <begin position="274"/>
        <end position="379"/>
    </location>
</feature>
<dbReference type="Pfam" id="PF24801">
    <property type="entry name" value="FNIII-A_GpJ"/>
    <property type="match status" value="1"/>
</dbReference>
<evidence type="ECO:0000259" key="3">
    <source>
        <dbReference type="Pfam" id="PF13550"/>
    </source>
</evidence>
<evidence type="ECO:0000313" key="5">
    <source>
        <dbReference type="EMBL" id="AJD82793.1"/>
    </source>
</evidence>
<dbReference type="InterPro" id="IPR015406">
    <property type="entry name" value="GpJ_CSF"/>
</dbReference>
<dbReference type="EMBL" id="KP202969">
    <property type="protein sequence ID" value="AJD82793.1"/>
    <property type="molecule type" value="Genomic_DNA"/>
</dbReference>
<dbReference type="KEGG" id="vg:26623436"/>
<reference evidence="5 6" key="1">
    <citation type="submission" date="2014-11" db="EMBL/GenBank/DDBJ databases">
        <title>Characterization and genome comparisons of three Achromobacter phages of the Siphoviridae family.</title>
        <authorList>
            <person name="Dreiseikelmann B."/>
            <person name="Bunk B."/>
            <person name="Rohde M."/>
            <person name="Wittmann J."/>
        </authorList>
    </citation>
    <scope>NUCLEOTIDE SEQUENCE [LARGE SCALE GENOMIC DNA]</scope>
</reference>
<keyword evidence="6" id="KW-1185">Reference proteome</keyword>
<keyword evidence="1" id="KW-0472">Membrane</keyword>
<dbReference type="RefSeq" id="YP_009196212.1">
    <property type="nucleotide sequence ID" value="NC_028768.1"/>
</dbReference>
<evidence type="ECO:0000256" key="1">
    <source>
        <dbReference type="SAM" id="Phobius"/>
    </source>
</evidence>
<organism evidence="5 6">
    <name type="scientific">Achromobacter phage JWX</name>
    <dbReference type="NCBI Taxonomy" id="1589746"/>
    <lineage>
        <taxon>Viruses</taxon>
        <taxon>Duplodnaviria</taxon>
        <taxon>Heunggongvirae</taxon>
        <taxon>Uroviricota</taxon>
        <taxon>Caudoviricetes</taxon>
        <taxon>Steinhofvirus</taxon>
        <taxon>Steinhofvirus JWX</taxon>
    </lineage>
</organism>
<evidence type="ECO:0000259" key="2">
    <source>
        <dbReference type="Pfam" id="PF09327"/>
    </source>
</evidence>
<accession>A0A0B5A1N2</accession>
<dbReference type="NCBIfam" id="NF040662">
    <property type="entry name" value="attach_TipJ_rel"/>
    <property type="match status" value="1"/>
</dbReference>
<sequence>MTTLLLHKDAFRPSASTEKKSLRAGVRISTLLRQEMYISGRGKSLTRRVPFVVVRNGQPVLQAQWSGRIKKGDNLSIVHLPKGGGGGSNPMQIVMTVAIAVAAAYTGGAVGAAYGVGWGAAASAAVMIGGTLLLNMFFPPETPSPMDMNREKASPTYSLTAQGNTARLLEAIPVLYGRFRTFPDLASSPYSETVGNEQYLYQLFCITQGSMEIEKLQVDKDDFATYGEIQYQVVNPGEKVTLFPDNVITSIAVSGQEMTAQQMFGPFAVSAPGVEVNHIAVDLSWPGGAYYMNDQGKFNSSTVQVQFEYQKIDDNGNALGQWEILVEKGYTFSTSTPQSVTEKVAVALGRYQVRGIRTTPANSDNKEQNKTTWTALRGYAQSHHDYGDVTLLAVIMKATNNLNQSTSRQINVIGTRKLPVWDPVNGWSLTPQPTKNPAWAAADILRNPTYGRRLPTSRINIQELYRLSQVYDSRGDEFNGVFDSTSQLWDALSKVLRVGRTVPVNYAGLVDFVRNEPKTVPTFIFQPQNMVENTFSTDYMFVDTNSTPNYVQIEYTDGNTWDVATVDCILPGTAPTVPSKVSMMGITNRAQAWREGMSMAASNRDQRRMISFTTGREGYLPRYGDLVQISHDVPQWGQSGEVLGFNPGPDDPEWGLHGELVSNEPFEFAEGSNHAIVFKKRDGSPHGPFTVVPHPDGDAKKVIVQGTSAALEEIYISDGFREELTQYQFGPTERRGIRAIALSSTPDSSGRVALTFTNYADSVHSAENGGVVPPPGPESGLPGMNPVPIVSSVTVELTPFAWQQNIVATPARGATSYEFEISQDGVSWSNLGIQSTSSMQVNLPGGVWFVRVRGIGVAIGPWASWTGMIEASALPVSQIDHVSITSQVFGINLEWAVREDDFLAESVEIYWGTTNILGNASKLIQLPLPANKFAVTDLGPGQKRYFWFRVIDEAGRVGPWYNAGVGLLGSSSDQADIIMEYLDGKITETQLAQALIAKIESGGGAAVEVEAIQNALAAMYTIKTQLTAGGRTALAGIGVGVENNEGVLESQVLVLADRFAVGRSDDETGTFKSMFIIDNGNVYMDTAFIKNGTITNLMIGDIIQSNDFVSGVSGWRLHKGAQGLEMNGTGNGYRVRLTNTGLYVWNTNTGVLCVEVGLLT</sequence>
<evidence type="ECO:0000313" key="6">
    <source>
        <dbReference type="Proteomes" id="UP000031727"/>
    </source>
</evidence>
<dbReference type="InterPro" id="IPR053171">
    <property type="entry name" value="Viral_Tip_Attach_Protein"/>
</dbReference>
<proteinExistence type="predicted"/>
<dbReference type="Proteomes" id="UP000031727">
    <property type="component" value="Segment"/>
</dbReference>
<dbReference type="PANTHER" id="PTHR36251">
    <property type="entry name" value="FELS-1 PROPHAGE HOST SPECIFICITY PROTEIN-RELATED"/>
    <property type="match status" value="1"/>
</dbReference>
<protein>
    <submittedName>
        <fullName evidence="5">Tail component protein</fullName>
    </submittedName>
</protein>
<feature type="domain" description="Tip attachment protein J" evidence="3">
    <location>
        <begin position="487"/>
        <end position="634"/>
    </location>
</feature>
<feature type="domain" description="Tip attachment protein J central straight fiber" evidence="2">
    <location>
        <begin position="1008"/>
        <end position="1130"/>
    </location>
</feature>
<dbReference type="InterPro" id="IPR055385">
    <property type="entry name" value="GpJ_HDII-ins2"/>
</dbReference>
<dbReference type="OrthoDB" id="18342at10239"/>